<dbReference type="Gene3D" id="3.50.50.60">
    <property type="entry name" value="FAD/NAD(P)-binding domain"/>
    <property type="match status" value="2"/>
</dbReference>
<organism evidence="3 4">
    <name type="scientific">Azoarcus indigens</name>
    <dbReference type="NCBI Taxonomy" id="29545"/>
    <lineage>
        <taxon>Bacteria</taxon>
        <taxon>Pseudomonadati</taxon>
        <taxon>Pseudomonadota</taxon>
        <taxon>Betaproteobacteria</taxon>
        <taxon>Rhodocyclales</taxon>
        <taxon>Zoogloeaceae</taxon>
        <taxon>Azoarcus</taxon>
    </lineage>
</organism>
<comment type="caution">
    <text evidence="3">The sequence shown here is derived from an EMBL/GenBank/DDBJ whole genome shotgun (WGS) entry which is preliminary data.</text>
</comment>
<dbReference type="Pfam" id="PF13450">
    <property type="entry name" value="NAD_binding_8"/>
    <property type="match status" value="1"/>
</dbReference>
<proteinExistence type="inferred from homology"/>
<dbReference type="EMBL" id="SNVV01000025">
    <property type="protein sequence ID" value="TDN46789.1"/>
    <property type="molecule type" value="Genomic_DNA"/>
</dbReference>
<gene>
    <name evidence="3" type="ORF">C7389_12531</name>
</gene>
<name>A0A4R6DQP5_9RHOO</name>
<reference evidence="3 4" key="1">
    <citation type="submission" date="2019-03" db="EMBL/GenBank/DDBJ databases">
        <title>Genomic Encyclopedia of Type Strains, Phase IV (KMG-IV): sequencing the most valuable type-strain genomes for metagenomic binning, comparative biology and taxonomic classification.</title>
        <authorList>
            <person name="Goeker M."/>
        </authorList>
    </citation>
    <scope>NUCLEOTIDE SEQUENCE [LARGE SCALE GENOMIC DNA]</scope>
    <source>
        <strain evidence="3 4">DSM 12121</strain>
    </source>
</reference>
<dbReference type="RefSeq" id="WP_133594628.1">
    <property type="nucleotide sequence ID" value="NZ_SNVV01000025.1"/>
</dbReference>
<evidence type="ECO:0000256" key="1">
    <source>
        <dbReference type="ARBA" id="ARBA00005995"/>
    </source>
</evidence>
<dbReference type="PANTHER" id="PTHR43563">
    <property type="entry name" value="AMINE OXIDASE"/>
    <property type="match status" value="1"/>
</dbReference>
<dbReference type="SUPFAM" id="SSF51905">
    <property type="entry name" value="FAD/NAD(P)-binding domain"/>
    <property type="match status" value="1"/>
</dbReference>
<evidence type="ECO:0000313" key="3">
    <source>
        <dbReference type="EMBL" id="TDN46789.1"/>
    </source>
</evidence>
<protein>
    <submittedName>
        <fullName evidence="3">Monoamine oxidase</fullName>
    </submittedName>
</protein>
<dbReference type="InterPro" id="IPR002937">
    <property type="entry name" value="Amino_oxidase"/>
</dbReference>
<feature type="domain" description="Amine oxidase" evidence="2">
    <location>
        <begin position="99"/>
        <end position="345"/>
    </location>
</feature>
<dbReference type="AlphaFoldDB" id="A0A4R6DQP5"/>
<evidence type="ECO:0000259" key="2">
    <source>
        <dbReference type="Pfam" id="PF01593"/>
    </source>
</evidence>
<sequence>MLETAIIGGGLCGLALANLLHGARRDFALFEARDRLGGRILCTDEGLDLGPSWYWPDHQPRITRLISDLGLESLPQREHGRHLLQKEAGGRPESFEQADVHGGARRLAGGLDTLVQALAARLPAPRLHLAHALSGLRDRGSHIELHLSEPQGERFISARHVILALPPRLVEERIAFQPPLPPRLAQALRNAPTWMAGQAKLLSLHAESFWREQGLSGTATLRHSQSALAETWDAGNGSGQAALGAFIALSPSQRAAFRGGLDMLAASQLQQLFGPQAQDGQRRYHDWADEPHTCSQLDLQPPIAHPAYGERELQLPVWQGKLHFGGTETAVYGGGYMEGALEAAGRIRRELMLGWSAAA</sequence>
<dbReference type="Pfam" id="PF01593">
    <property type="entry name" value="Amino_oxidase"/>
    <property type="match status" value="1"/>
</dbReference>
<dbReference type="InterPro" id="IPR050703">
    <property type="entry name" value="Flavin_MAO"/>
</dbReference>
<evidence type="ECO:0000313" key="4">
    <source>
        <dbReference type="Proteomes" id="UP000295129"/>
    </source>
</evidence>
<dbReference type="GO" id="GO:0016491">
    <property type="term" value="F:oxidoreductase activity"/>
    <property type="evidence" value="ECO:0007669"/>
    <property type="project" value="InterPro"/>
</dbReference>
<keyword evidence="4" id="KW-1185">Reference proteome</keyword>
<comment type="similarity">
    <text evidence="1">Belongs to the flavin monoamine oxidase family.</text>
</comment>
<dbReference type="InterPro" id="IPR036188">
    <property type="entry name" value="FAD/NAD-bd_sf"/>
</dbReference>
<dbReference type="Proteomes" id="UP000295129">
    <property type="component" value="Unassembled WGS sequence"/>
</dbReference>
<dbReference type="SUPFAM" id="SSF54373">
    <property type="entry name" value="FAD-linked reductases, C-terminal domain"/>
    <property type="match status" value="1"/>
</dbReference>
<dbReference type="PANTHER" id="PTHR43563:SF1">
    <property type="entry name" value="AMINE OXIDASE [FLAVIN-CONTAINING] B"/>
    <property type="match status" value="1"/>
</dbReference>
<accession>A0A4R6DQP5</accession>
<dbReference type="OrthoDB" id="3972913at2"/>